<accession>A0ABT7S4V2</accession>
<reference evidence="3 4" key="1">
    <citation type="submission" date="2023-06" db="EMBL/GenBank/DDBJ databases">
        <title>Cellulomonas sp. MW9 Whole genome sequence.</title>
        <authorList>
            <person name="Park S."/>
        </authorList>
    </citation>
    <scope>NUCLEOTIDE SEQUENCE [LARGE SCALE GENOMIC DNA]</scope>
    <source>
        <strain evidence="3 4">MW9</strain>
    </source>
</reference>
<keyword evidence="1" id="KW-0378">Hydrolase</keyword>
<protein>
    <submittedName>
        <fullName evidence="3">Isochorismatase family protein</fullName>
    </submittedName>
</protein>
<comment type="caution">
    <text evidence="3">The sequence shown here is derived from an EMBL/GenBank/DDBJ whole genome shotgun (WGS) entry which is preliminary data.</text>
</comment>
<dbReference type="Gene3D" id="3.40.50.850">
    <property type="entry name" value="Isochorismatase-like"/>
    <property type="match status" value="1"/>
</dbReference>
<gene>
    <name evidence="3" type="ORF">QRT05_04865</name>
</gene>
<keyword evidence="4" id="KW-1185">Reference proteome</keyword>
<dbReference type="SUPFAM" id="SSF52499">
    <property type="entry name" value="Isochorismatase-like hydrolases"/>
    <property type="match status" value="1"/>
</dbReference>
<proteinExistence type="predicted"/>
<evidence type="ECO:0000259" key="2">
    <source>
        <dbReference type="Pfam" id="PF00857"/>
    </source>
</evidence>
<dbReference type="Proteomes" id="UP001321453">
    <property type="component" value="Unassembled WGS sequence"/>
</dbReference>
<evidence type="ECO:0000256" key="1">
    <source>
        <dbReference type="ARBA" id="ARBA00022801"/>
    </source>
</evidence>
<sequence>MTTLQDRDRTALLVIDVQNAVVEGAHERDDTVARIAGVVERARGADVPVVWVQQTDERLVEGSDGWAIVPELSPAEGEARILKEYGDSFEATPLESVLAEHRVGRVVVVGAQTDACIRATIHGAFVRGYDTTLVSDAHTTEDLSDWGAPPPDKVIALTNLYWQYQDGPGRVAQVVESAELVLT</sequence>
<dbReference type="RefSeq" id="WP_289445815.1">
    <property type="nucleotide sequence ID" value="NZ_JAUCGR010000001.1"/>
</dbReference>
<name>A0ABT7S4V2_9CELL</name>
<organism evidence="3 4">
    <name type="scientific">Cellulomonas edaphi</name>
    <dbReference type="NCBI Taxonomy" id="3053468"/>
    <lineage>
        <taxon>Bacteria</taxon>
        <taxon>Bacillati</taxon>
        <taxon>Actinomycetota</taxon>
        <taxon>Actinomycetes</taxon>
        <taxon>Micrococcales</taxon>
        <taxon>Cellulomonadaceae</taxon>
        <taxon>Cellulomonas</taxon>
    </lineage>
</organism>
<dbReference type="Pfam" id="PF00857">
    <property type="entry name" value="Isochorismatase"/>
    <property type="match status" value="1"/>
</dbReference>
<dbReference type="InterPro" id="IPR000868">
    <property type="entry name" value="Isochorismatase-like_dom"/>
</dbReference>
<dbReference type="PANTHER" id="PTHR43540">
    <property type="entry name" value="PEROXYUREIDOACRYLATE/UREIDOACRYLATE AMIDOHYDROLASE-RELATED"/>
    <property type="match status" value="1"/>
</dbReference>
<evidence type="ECO:0000313" key="4">
    <source>
        <dbReference type="Proteomes" id="UP001321453"/>
    </source>
</evidence>
<dbReference type="InterPro" id="IPR050272">
    <property type="entry name" value="Isochorismatase-like_hydrls"/>
</dbReference>
<dbReference type="InterPro" id="IPR036380">
    <property type="entry name" value="Isochorismatase-like_sf"/>
</dbReference>
<dbReference type="PANTHER" id="PTHR43540:SF6">
    <property type="entry name" value="ISOCHORISMATASE-LIKE DOMAIN-CONTAINING PROTEIN"/>
    <property type="match status" value="1"/>
</dbReference>
<evidence type="ECO:0000313" key="3">
    <source>
        <dbReference type="EMBL" id="MDM7830654.1"/>
    </source>
</evidence>
<feature type="domain" description="Isochorismatase-like" evidence="2">
    <location>
        <begin position="10"/>
        <end position="142"/>
    </location>
</feature>
<dbReference type="EMBL" id="JAUCGR010000001">
    <property type="protein sequence ID" value="MDM7830654.1"/>
    <property type="molecule type" value="Genomic_DNA"/>
</dbReference>